<reference evidence="1" key="1">
    <citation type="submission" date="2018-05" db="EMBL/GenBank/DDBJ databases">
        <authorList>
            <person name="Lanie J.A."/>
            <person name="Ng W.-L."/>
            <person name="Kazmierczak K.M."/>
            <person name="Andrzejewski T.M."/>
            <person name="Davidsen T.M."/>
            <person name="Wayne K.J."/>
            <person name="Tettelin H."/>
            <person name="Glass J.I."/>
            <person name="Rusch D."/>
            <person name="Podicherti R."/>
            <person name="Tsui H.-C.T."/>
            <person name="Winkler M.E."/>
        </authorList>
    </citation>
    <scope>NUCLEOTIDE SEQUENCE</scope>
</reference>
<dbReference type="AlphaFoldDB" id="A0A382GIW5"/>
<organism evidence="1">
    <name type="scientific">marine metagenome</name>
    <dbReference type="NCBI Taxonomy" id="408172"/>
    <lineage>
        <taxon>unclassified sequences</taxon>
        <taxon>metagenomes</taxon>
        <taxon>ecological metagenomes</taxon>
    </lineage>
</organism>
<sequence length="432" mass="48820">MIEELIFPAGCRLFHRWQEGDPQASNRLKEIFDKTIDGEYDEIFALKHSPSSVQASASINLFVLAVLTRLYGLNSAEAYKGDAKRYVRVSLMIRKLLGLPKLYLEWPVYAFTAEALGAVMMYPVGAPPGTDPGIPLINKDNWQDLKAPEMDSEIPRLFDEMLEFYQDLTGLEPVLHLTAPYSLAADIYGQSELATALNDEPDHVNELLDHLVDNVLMPWADYFFEKFPNGWLELSDASGSPFFIGPENCKNIAIRSILRLKNENSWGSRVYDANYRGDYVTQAKKTSRSSRRRVTTQKGPSKELSFSELFAVKQDVCTDYVMRLHDDRMPLKLYQEQAIKRNVPIFIGIGASQIDCNSITDISAAKEEIKQLSLEYVESIKKVAQVIKKNGYKLRKPPWPGTVYFEDVSANSSMEIIEIIVNAVLNQGLLKG</sequence>
<dbReference type="Gene3D" id="3.20.20.210">
    <property type="match status" value="1"/>
</dbReference>
<gene>
    <name evidence="1" type="ORF">METZ01_LOCUS227549</name>
</gene>
<evidence type="ECO:0008006" key="2">
    <source>
        <dbReference type="Google" id="ProtNLM"/>
    </source>
</evidence>
<evidence type="ECO:0000313" key="1">
    <source>
        <dbReference type="EMBL" id="SVB74695.1"/>
    </source>
</evidence>
<dbReference type="InterPro" id="IPR038071">
    <property type="entry name" value="UROD/MetE-like_sf"/>
</dbReference>
<dbReference type="EMBL" id="UINC01055614">
    <property type="protein sequence ID" value="SVB74695.1"/>
    <property type="molecule type" value="Genomic_DNA"/>
</dbReference>
<dbReference type="SUPFAM" id="SSF51726">
    <property type="entry name" value="UROD/MetE-like"/>
    <property type="match status" value="1"/>
</dbReference>
<name>A0A382GIW5_9ZZZZ</name>
<protein>
    <recommendedName>
        <fullName evidence="2">Uroporphyrinogen decarboxylase (URO-D) domain-containing protein</fullName>
    </recommendedName>
</protein>
<proteinExistence type="predicted"/>
<accession>A0A382GIW5</accession>